<proteinExistence type="predicted"/>
<evidence type="ECO:0000313" key="2">
    <source>
        <dbReference type="EMBL" id="SFW64741.1"/>
    </source>
</evidence>
<dbReference type="EMBL" id="CP140154">
    <property type="protein sequence ID" value="WQG92364.1"/>
    <property type="molecule type" value="Genomic_DNA"/>
</dbReference>
<dbReference type="PANTHER" id="PTHR48079">
    <property type="entry name" value="PROTEIN YEEZ"/>
    <property type="match status" value="1"/>
</dbReference>
<dbReference type="EMBL" id="FPIZ01000009">
    <property type="protein sequence ID" value="SFW64741.1"/>
    <property type="molecule type" value="Genomic_DNA"/>
</dbReference>
<dbReference type="RefSeq" id="WP_072362156.1">
    <property type="nucleotide sequence ID" value="NZ_CBHWAX010000098.1"/>
</dbReference>
<dbReference type="InterPro" id="IPR051783">
    <property type="entry name" value="NAD(P)-dependent_oxidoreduct"/>
</dbReference>
<dbReference type="GO" id="GO:0004029">
    <property type="term" value="F:aldehyde dehydrogenase (NAD+) activity"/>
    <property type="evidence" value="ECO:0007669"/>
    <property type="project" value="TreeGrafter"/>
</dbReference>
<dbReference type="AlphaFoldDB" id="A0A1K1QY91"/>
<name>A0A1K1QY91_9BACT</name>
<organism evidence="2 4">
    <name type="scientific">Chitinophaga sancti</name>
    <dbReference type="NCBI Taxonomy" id="1004"/>
    <lineage>
        <taxon>Bacteria</taxon>
        <taxon>Pseudomonadati</taxon>
        <taxon>Bacteroidota</taxon>
        <taxon>Chitinophagia</taxon>
        <taxon>Chitinophagales</taxon>
        <taxon>Chitinophagaceae</taxon>
        <taxon>Chitinophaga</taxon>
    </lineage>
</organism>
<feature type="domain" description="NAD-dependent epimerase/dehydratase" evidence="1">
    <location>
        <begin position="4"/>
        <end position="203"/>
    </location>
</feature>
<evidence type="ECO:0000313" key="5">
    <source>
        <dbReference type="Proteomes" id="UP001326715"/>
    </source>
</evidence>
<accession>A0A1K1QY91</accession>
<dbReference type="GO" id="GO:0005737">
    <property type="term" value="C:cytoplasm"/>
    <property type="evidence" value="ECO:0007669"/>
    <property type="project" value="TreeGrafter"/>
</dbReference>
<sequence length="252" mass="27439">MKKVLVTGATGNVGSRFVPRLLAKGYEVRILVRQAITTAAEIVIGDLDDANTLPAAVAGMDAVIHIAASYNPAHDTNLSGTLSLAHAAIAAGVQRFVFVSTAKVYRPDYGRPAREDDVLAIHEDNAYFAGKVATEQALLSLNIDTRILRLGFVYGDGDTHLARMKGHFHPDAKLHMVHHLDVAQALILLLERDGLNGEVFNLGDDAPVSFQELGLATPTTEPLRYPFEGVMDTSKLRSRTGFRLLVPRYKKE</sequence>
<dbReference type="Proteomes" id="UP000183788">
    <property type="component" value="Unassembled WGS sequence"/>
</dbReference>
<evidence type="ECO:0000259" key="1">
    <source>
        <dbReference type="Pfam" id="PF01370"/>
    </source>
</evidence>
<evidence type="ECO:0000313" key="4">
    <source>
        <dbReference type="Proteomes" id="UP000183788"/>
    </source>
</evidence>
<dbReference type="Gene3D" id="3.40.50.720">
    <property type="entry name" value="NAD(P)-binding Rossmann-like Domain"/>
    <property type="match status" value="1"/>
</dbReference>
<reference evidence="2 4" key="1">
    <citation type="submission" date="2016-11" db="EMBL/GenBank/DDBJ databases">
        <authorList>
            <person name="Jaros S."/>
            <person name="Januszkiewicz K."/>
            <person name="Wedrychowicz H."/>
        </authorList>
    </citation>
    <scope>NUCLEOTIDE SEQUENCE [LARGE SCALE GENOMIC DNA]</scope>
    <source>
        <strain evidence="2 4">DSM 784</strain>
    </source>
</reference>
<keyword evidence="5" id="KW-1185">Reference proteome</keyword>
<gene>
    <name evidence="2" type="ORF">SAMN05661012_03204</name>
    <name evidence="3" type="ORF">SR876_12685</name>
</gene>
<dbReference type="OrthoDB" id="1490291at2"/>
<dbReference type="InterPro" id="IPR001509">
    <property type="entry name" value="Epimerase_deHydtase"/>
</dbReference>
<dbReference type="Pfam" id="PF01370">
    <property type="entry name" value="Epimerase"/>
    <property type="match status" value="1"/>
</dbReference>
<dbReference type="Proteomes" id="UP001326715">
    <property type="component" value="Chromosome"/>
</dbReference>
<dbReference type="InterPro" id="IPR036291">
    <property type="entry name" value="NAD(P)-bd_dom_sf"/>
</dbReference>
<evidence type="ECO:0000313" key="3">
    <source>
        <dbReference type="EMBL" id="WQG92364.1"/>
    </source>
</evidence>
<reference evidence="3 5" key="2">
    <citation type="submission" date="2023-11" db="EMBL/GenBank/DDBJ databases">
        <title>MicrobeMod: A computational toolkit for identifying prokaryotic methylation and restriction-modification with nanopore sequencing.</title>
        <authorList>
            <person name="Crits-Christoph A."/>
            <person name="Kang S.C."/>
            <person name="Lee H."/>
            <person name="Ostrov N."/>
        </authorList>
    </citation>
    <scope>NUCLEOTIDE SEQUENCE [LARGE SCALE GENOMIC DNA]</scope>
    <source>
        <strain evidence="3 5">ATCC 23090</strain>
    </source>
</reference>
<protein>
    <submittedName>
        <fullName evidence="3">NAD(P)-dependent oxidoreductase</fullName>
    </submittedName>
    <submittedName>
        <fullName evidence="2">Nucleoside-diphosphate-sugar epimerase</fullName>
    </submittedName>
</protein>
<dbReference type="PANTHER" id="PTHR48079:SF6">
    <property type="entry name" value="NAD(P)-BINDING DOMAIN-CONTAINING PROTEIN-RELATED"/>
    <property type="match status" value="1"/>
</dbReference>
<dbReference type="STRING" id="1004.SAMN05661012_03204"/>
<dbReference type="SUPFAM" id="SSF51735">
    <property type="entry name" value="NAD(P)-binding Rossmann-fold domains"/>
    <property type="match status" value="1"/>
</dbReference>